<feature type="transmembrane region" description="Helical" evidence="1">
    <location>
        <begin position="44"/>
        <end position="64"/>
    </location>
</feature>
<accession>A0A645G9I7</accession>
<dbReference type="EMBL" id="VSSQ01070968">
    <property type="protein sequence ID" value="MPN22680.1"/>
    <property type="molecule type" value="Genomic_DNA"/>
</dbReference>
<keyword evidence="1" id="KW-0812">Transmembrane</keyword>
<evidence type="ECO:0008006" key="3">
    <source>
        <dbReference type="Google" id="ProtNLM"/>
    </source>
</evidence>
<dbReference type="AlphaFoldDB" id="A0A645G9I7"/>
<organism evidence="2">
    <name type="scientific">bioreactor metagenome</name>
    <dbReference type="NCBI Taxonomy" id="1076179"/>
    <lineage>
        <taxon>unclassified sequences</taxon>
        <taxon>metagenomes</taxon>
        <taxon>ecological metagenomes</taxon>
    </lineage>
</organism>
<name>A0A645G9I7_9ZZZZ</name>
<feature type="transmembrane region" description="Helical" evidence="1">
    <location>
        <begin position="76"/>
        <end position="94"/>
    </location>
</feature>
<protein>
    <recommendedName>
        <fullName evidence="3">DUF4337 domain-containing protein</fullName>
    </recommendedName>
</protein>
<keyword evidence="1" id="KW-1133">Transmembrane helix</keyword>
<reference evidence="2" key="1">
    <citation type="submission" date="2019-08" db="EMBL/GenBank/DDBJ databases">
        <authorList>
            <person name="Kucharzyk K."/>
            <person name="Murdoch R.W."/>
            <person name="Higgins S."/>
            <person name="Loffler F."/>
        </authorList>
    </citation>
    <scope>NUCLEOTIDE SEQUENCE</scope>
</reference>
<keyword evidence="1" id="KW-0472">Membrane</keyword>
<sequence length="95" mass="10309">MDRADGPFDDQYYNEMYAEADASFDEAMAKYDEAQAAGDKADGFQLDVLILAVALSLAAWASIVKEDSKIRPMFSAASFVIGLAGLVLFVMMAIK</sequence>
<evidence type="ECO:0000313" key="2">
    <source>
        <dbReference type="EMBL" id="MPN22680.1"/>
    </source>
</evidence>
<dbReference type="InterPro" id="IPR025570">
    <property type="entry name" value="DUF4337"/>
</dbReference>
<proteinExistence type="predicted"/>
<gene>
    <name evidence="2" type="ORF">SDC9_170063</name>
</gene>
<evidence type="ECO:0000256" key="1">
    <source>
        <dbReference type="SAM" id="Phobius"/>
    </source>
</evidence>
<dbReference type="Pfam" id="PF14235">
    <property type="entry name" value="DUF4337"/>
    <property type="match status" value="1"/>
</dbReference>
<comment type="caution">
    <text evidence="2">The sequence shown here is derived from an EMBL/GenBank/DDBJ whole genome shotgun (WGS) entry which is preliminary data.</text>
</comment>